<dbReference type="Proteomes" id="UP000504609">
    <property type="component" value="Unplaced"/>
</dbReference>
<dbReference type="Pfam" id="PF01535">
    <property type="entry name" value="PPR"/>
    <property type="match status" value="5"/>
</dbReference>
<gene>
    <name evidence="6" type="primary">LOC111441450</name>
</gene>
<dbReference type="AlphaFoldDB" id="A0A6J1F715"/>
<proteinExistence type="inferred from homology"/>
<reference evidence="6" key="1">
    <citation type="submission" date="2025-08" db="UniProtKB">
        <authorList>
            <consortium name="RefSeq"/>
        </authorList>
    </citation>
    <scope>IDENTIFICATION</scope>
    <source>
        <tissue evidence="6">Young leaves</tissue>
    </source>
</reference>
<accession>A0A6J1F715</accession>
<dbReference type="NCBIfam" id="TIGR00756">
    <property type="entry name" value="PPR"/>
    <property type="match status" value="4"/>
</dbReference>
<dbReference type="FunFam" id="1.25.40.10:FF:000407">
    <property type="entry name" value="Putative pentatricopeptide repeat-containing protein"/>
    <property type="match status" value="1"/>
</dbReference>
<organism evidence="5 6">
    <name type="scientific">Cucurbita moschata</name>
    <name type="common">Winter crookneck squash</name>
    <name type="synonym">Cucurbita pepo var. moschata</name>
    <dbReference type="NCBI Taxonomy" id="3662"/>
    <lineage>
        <taxon>Eukaryota</taxon>
        <taxon>Viridiplantae</taxon>
        <taxon>Streptophyta</taxon>
        <taxon>Embryophyta</taxon>
        <taxon>Tracheophyta</taxon>
        <taxon>Spermatophyta</taxon>
        <taxon>Magnoliopsida</taxon>
        <taxon>eudicotyledons</taxon>
        <taxon>Gunneridae</taxon>
        <taxon>Pentapetalae</taxon>
        <taxon>rosids</taxon>
        <taxon>fabids</taxon>
        <taxon>Cucurbitales</taxon>
        <taxon>Cucurbitaceae</taxon>
        <taxon>Cucurbiteae</taxon>
        <taxon>Cucurbita</taxon>
    </lineage>
</organism>
<feature type="repeat" description="PPR" evidence="3">
    <location>
        <begin position="168"/>
        <end position="202"/>
    </location>
</feature>
<evidence type="ECO:0000256" key="3">
    <source>
        <dbReference type="PROSITE-ProRule" id="PRU00708"/>
    </source>
</evidence>
<dbReference type="GeneID" id="111441450"/>
<name>A0A6J1F715_CUCMO</name>
<dbReference type="InterPro" id="IPR011990">
    <property type="entry name" value="TPR-like_helical_dom_sf"/>
</dbReference>
<feature type="repeat" description="PPR" evidence="3">
    <location>
        <begin position="98"/>
        <end position="132"/>
    </location>
</feature>
<dbReference type="GO" id="GO:0003723">
    <property type="term" value="F:RNA binding"/>
    <property type="evidence" value="ECO:0007669"/>
    <property type="project" value="InterPro"/>
</dbReference>
<feature type="domain" description="DYW" evidence="4">
    <location>
        <begin position="514"/>
        <end position="606"/>
    </location>
</feature>
<dbReference type="GO" id="GO:0009451">
    <property type="term" value="P:RNA modification"/>
    <property type="evidence" value="ECO:0007669"/>
    <property type="project" value="InterPro"/>
</dbReference>
<keyword evidence="5" id="KW-1185">Reference proteome</keyword>
<dbReference type="FunFam" id="1.25.40.10:FF:001136">
    <property type="entry name" value="Putative pentatricopeptide repeat-containing protein"/>
    <property type="match status" value="1"/>
</dbReference>
<protein>
    <submittedName>
        <fullName evidence="6">Pentatricopeptide repeat-containing protein At5g52630</fullName>
    </submittedName>
</protein>
<dbReference type="Pfam" id="PF20430">
    <property type="entry name" value="Eplus_motif"/>
    <property type="match status" value="1"/>
</dbReference>
<dbReference type="Pfam" id="PF20431">
    <property type="entry name" value="E_motif"/>
    <property type="match status" value="1"/>
</dbReference>
<evidence type="ECO:0000256" key="2">
    <source>
        <dbReference type="ARBA" id="ARBA00022737"/>
    </source>
</evidence>
<dbReference type="PANTHER" id="PTHR47926">
    <property type="entry name" value="PENTATRICOPEPTIDE REPEAT-CONTAINING PROTEIN"/>
    <property type="match status" value="1"/>
</dbReference>
<feature type="repeat" description="PPR" evidence="3">
    <location>
        <begin position="300"/>
        <end position="334"/>
    </location>
</feature>
<dbReference type="SUPFAM" id="SSF48452">
    <property type="entry name" value="TPR-like"/>
    <property type="match status" value="1"/>
</dbReference>
<dbReference type="Gene3D" id="1.25.40.10">
    <property type="entry name" value="Tetratricopeptide repeat domain"/>
    <property type="match status" value="3"/>
</dbReference>
<dbReference type="GO" id="GO:0008270">
    <property type="term" value="F:zinc ion binding"/>
    <property type="evidence" value="ECO:0007669"/>
    <property type="project" value="InterPro"/>
</dbReference>
<dbReference type="SMR" id="A0A6J1F715"/>
<evidence type="ECO:0000259" key="4">
    <source>
        <dbReference type="Pfam" id="PF14432"/>
    </source>
</evidence>
<dbReference type="InterPro" id="IPR046848">
    <property type="entry name" value="E_motif"/>
</dbReference>
<evidence type="ECO:0000313" key="6">
    <source>
        <dbReference type="RefSeq" id="XP_022934208.1"/>
    </source>
</evidence>
<dbReference type="InterPro" id="IPR046960">
    <property type="entry name" value="PPR_At4g14850-like_plant"/>
</dbReference>
<dbReference type="KEGG" id="cmos:111441450"/>
<dbReference type="InterPro" id="IPR046849">
    <property type="entry name" value="E2_motif"/>
</dbReference>
<dbReference type="InterPro" id="IPR032867">
    <property type="entry name" value="DYW_dom"/>
</dbReference>
<dbReference type="Pfam" id="PF14432">
    <property type="entry name" value="DYW_deaminase"/>
    <property type="match status" value="1"/>
</dbReference>
<dbReference type="InterPro" id="IPR002885">
    <property type="entry name" value="PPR_rpt"/>
</dbReference>
<feature type="repeat" description="PPR" evidence="3">
    <location>
        <begin position="335"/>
        <end position="369"/>
    </location>
</feature>
<dbReference type="FunFam" id="1.25.40.10:FF:000517">
    <property type="entry name" value="Pentatricopeptide repeat-containing protein At1g50270"/>
    <property type="match status" value="1"/>
</dbReference>
<dbReference type="Pfam" id="PF13812">
    <property type="entry name" value="PPR_3"/>
    <property type="match status" value="1"/>
</dbReference>
<dbReference type="RefSeq" id="XP_022934208.1">
    <property type="nucleotide sequence ID" value="XM_023078440.1"/>
</dbReference>
<sequence length="606" mass="67856">MLLQLQRDRLLSTATAIKPLQNPLNQNSFEQNYRQICNLLLSFTHSRSLAKGLQLHAHIVKFGLQTIPLVSHHLINLYSKTQLPLFSLQVFTEAPTKSSTTWSSVISAFAQNEAPLLALEYFRRMVNVGIRPDDHIYPSATKACGFLCRSDLGKSVHCLVVKTGYDCDVFVGSSLVDMYAKCGEIGDARHVFDEMPERNVVSWSGMICGYAQLDESGEALTLFKQALVEDVDVNDFTFSSVIRVCSCSTLLELGKQIHGLCLKMSFDSSSFVGSSLISLYSKCGVIEGAYQVFDEIPIRNLGMWNSLLIACAQHAHTERVFGLFEEMGSVGMKPNFISFLSVLYACSHAGLVERGREYFNLMRDYGIEPEAQHYASLVDLLGRAGKLQEAVSVIKQMPMQPTESVWGALLTGCRIHKDTEMAAFVAERVLELNSTSSGLHVLLSNAYAAAGRYEEAARMRKMLRDRGVKKETGLSWVEEGNKVHTFTAGDRSHARWVEIYQKLEELEEEMEKAGYVADTSFVLRAVDGEEKSETIRFHSERLAIAFGLITFPPGRPIRVMKNLRVCGDCHAAMKFMSKCTGRVLIVRDNNRFHRFEDGKCSCGDYW</sequence>
<evidence type="ECO:0000313" key="5">
    <source>
        <dbReference type="Proteomes" id="UP000504609"/>
    </source>
</evidence>
<comment type="similarity">
    <text evidence="1">Belongs to the PPR family. PCMP-H subfamily.</text>
</comment>
<keyword evidence="2" id="KW-0677">Repeat</keyword>
<evidence type="ECO:0000256" key="1">
    <source>
        <dbReference type="ARBA" id="ARBA00006643"/>
    </source>
</evidence>
<dbReference type="PROSITE" id="PS51375">
    <property type="entry name" value="PPR"/>
    <property type="match status" value="4"/>
</dbReference>
<dbReference type="PANTHER" id="PTHR47926:SF351">
    <property type="entry name" value="MITOCHONDRIAL RNAEDITING FACTOR 1"/>
    <property type="match status" value="1"/>
</dbReference>